<dbReference type="GO" id="GO:0030866">
    <property type="term" value="P:cortical actin cytoskeleton organization"/>
    <property type="evidence" value="ECO:0007669"/>
    <property type="project" value="TreeGrafter"/>
</dbReference>
<dbReference type="SMART" id="SM00498">
    <property type="entry name" value="FH2"/>
    <property type="match status" value="1"/>
</dbReference>
<dbReference type="InterPro" id="IPR011989">
    <property type="entry name" value="ARM-like"/>
</dbReference>
<dbReference type="InterPro" id="IPR056771">
    <property type="entry name" value="FH3_FHOD1-3-like"/>
</dbReference>
<dbReference type="Proteomes" id="UP000001307">
    <property type="component" value="Unassembled WGS sequence"/>
</dbReference>
<evidence type="ECO:0000256" key="1">
    <source>
        <dbReference type="ARBA" id="ARBA00023203"/>
    </source>
</evidence>
<evidence type="ECO:0008006" key="7">
    <source>
        <dbReference type="Google" id="ProtNLM"/>
    </source>
</evidence>
<dbReference type="Pfam" id="PF18382">
    <property type="entry name" value="Formin_GBD_N"/>
    <property type="match status" value="1"/>
</dbReference>
<dbReference type="InParanoid" id="E4X3B1"/>
<feature type="compositionally biased region" description="Acidic residues" evidence="2">
    <location>
        <begin position="685"/>
        <end position="695"/>
    </location>
</feature>
<evidence type="ECO:0000313" key="5">
    <source>
        <dbReference type="EMBL" id="CBY18115.1"/>
    </source>
</evidence>
<evidence type="ECO:0000259" key="4">
    <source>
        <dbReference type="PROSITE" id="PS51444"/>
    </source>
</evidence>
<dbReference type="Gene3D" id="1.25.10.10">
    <property type="entry name" value="Leucine-rich Repeat Variant"/>
    <property type="match status" value="1"/>
</dbReference>
<organism evidence="5">
    <name type="scientific">Oikopleura dioica</name>
    <name type="common">Tunicate</name>
    <dbReference type="NCBI Taxonomy" id="34765"/>
    <lineage>
        <taxon>Eukaryota</taxon>
        <taxon>Metazoa</taxon>
        <taxon>Chordata</taxon>
        <taxon>Tunicata</taxon>
        <taxon>Appendicularia</taxon>
        <taxon>Copelata</taxon>
        <taxon>Oikopleuridae</taxon>
        <taxon>Oikopleura</taxon>
    </lineage>
</organism>
<sequence>MSYKNADTPGYITARVQYLDDTDPFSSTNFPEPTRPPSYTFSVHIPIAECLAGVHRLLMAPHRLHDCTLQLSHTHSYLDLESSIDEQQEEFATFGSDRRHSVILRTKLSVRVHACIEKLYNTRGRELRRALFSLKQIFADDEELVHEFVARDGLTCLVKVGAEADQNYQNYILRALGQIMIYVDGMNRVADHIETLKWLYSLLASRFRLVVKTTLKLLVVFVEFSDVNCAKLLEAIQAIDEAQGHKLFFNVMKVLDEQDGIDSELLVFAMTLINKTMYGIPDQDTFYDVADALEMQNIDKIQERYRSKKGLDKKAELLEQFNQFDLALQNEDEEETKKDVSVMLRERRKSDAGRISFRKRASIGNLQIPSSIAEKSPSALKCFSLHTFNSIEIWERYRCSCSPRDRVNRTRSEGAFERGQGGRICNLRMFRLLSEFHFIVCITDSICRGLLFEKEDERHFMVSNIGFLNTKIIIFSFIKSYYDLSNSMLRASFLLGTCWALRLGRSKLKMPHYKSRKKMRNKYKLSFRIPKSVQEDVPELTPAQQRLALRQAQAQSRLATASSSSLPSSCPSDSAPDESPSSPRNLQHSPAALPAHLQPDFDVTMIDDLLNISGIPDITPKSTTPKDEASNSTAQEDQNNNSENNQQTPETTWSREDNSSKQLRTFGIVAQKHPTEADVPMPSVDDIEDENDNSESAEFPEPPTPEEQKEFLGETSIADNRSSNEIQAQKDEPEPECKNFQDSEEAQEMSKLSIKDRLENLKGLGQRPPSVEETDEEDEPEPEPAPSPKKKDGFTCFWDEIKESLIRKNLKLYVGDVDFDDVESEPEEEGGPPPPPPPPGGPPSGPPPAPGMAPPPPAFGGPPGPPPPGGVGPPPPPSNGFAAPAPHKKKSTRTVKLFWSEIRKPGAETIWGGIMDEFEPPPDFARDLDSIFALKDSTKGKERSAGQSIKQNEITVLDQKRSNAINISMKTLPSIRTIKSAILAMNSDALPKESIEKILKLLPSEEEIAMIQDEQQKRPGIPLASAEQFLSTIHSIPELEARLKIWSFRLDFPEKERELANQLSDLREALQQIKKCKTLVKVLACLLKIGNHLNNANAKGFSLDYLQRAPEVKDTVHKHSLVHHVVTYLGGADTKDLYEELGAVTRSARVDWESSATTIGELEDKCRDSWEFLRVLKQQDNFTNDLKNKLTSFVQEAAQHTMIIQTVWKRLQVRHRKNLRWFGISDFSAWPVKSVCSTISDFALEFKTARQRAIEIAQKNKKKKETKMGQKITTKIQLDVETESLNSDEGVEDKDGEVDLYSDAMTKEQYIRRFKEVFAEGNGKYIDQSQHEKMASNLLENGTTTSTRSRRTTGSMTSRGSSSREPVPRQASLSTGGSNEEMLDSLAQASVSNNAQRRSRRSRAGPIGRKSQRERNRTLNKGLSPEEMAILMNQA</sequence>
<proteinExistence type="predicted"/>
<dbReference type="Pfam" id="PF24959">
    <property type="entry name" value="FH3_FHOD1-3"/>
    <property type="match status" value="1"/>
</dbReference>
<dbReference type="Gene3D" id="1.20.58.2220">
    <property type="entry name" value="Formin, FH2 domain"/>
    <property type="match status" value="1"/>
</dbReference>
<name>E4X3B1_OIKDI</name>
<evidence type="ECO:0000313" key="6">
    <source>
        <dbReference type="Proteomes" id="UP000001307"/>
    </source>
</evidence>
<dbReference type="GO" id="GO:0005856">
    <property type="term" value="C:cytoskeleton"/>
    <property type="evidence" value="ECO:0007669"/>
    <property type="project" value="TreeGrafter"/>
</dbReference>
<keyword evidence="6" id="KW-1185">Reference proteome</keyword>
<feature type="domain" description="FH2" evidence="4">
    <location>
        <begin position="884"/>
        <end position="1272"/>
    </location>
</feature>
<keyword evidence="1" id="KW-0009">Actin-binding</keyword>
<dbReference type="GO" id="GO:0005737">
    <property type="term" value="C:cytoplasm"/>
    <property type="evidence" value="ECO:0007669"/>
    <property type="project" value="TreeGrafter"/>
</dbReference>
<feature type="region of interest" description="Disordered" evidence="2">
    <location>
        <begin position="1339"/>
        <end position="1435"/>
    </location>
</feature>
<dbReference type="InterPro" id="IPR042201">
    <property type="entry name" value="FH2_Formin_sf"/>
</dbReference>
<feature type="domain" description="GBD/FH3" evidence="3">
    <location>
        <begin position="49"/>
        <end position="431"/>
    </location>
</feature>
<protein>
    <recommendedName>
        <fullName evidence="7">FH2 domain-containing protein</fullName>
    </recommendedName>
</protein>
<dbReference type="InterPro" id="IPR041387">
    <property type="entry name" value="FHOD1_GBD_N"/>
</dbReference>
<dbReference type="FunFam" id="1.25.10.10:FF:000056">
    <property type="entry name" value="FH1/FH2 domain-containing protein 3 isoform X1"/>
    <property type="match status" value="1"/>
</dbReference>
<feature type="compositionally biased region" description="Acidic residues" evidence="2">
    <location>
        <begin position="772"/>
        <end position="782"/>
    </location>
</feature>
<dbReference type="PROSITE" id="PS51232">
    <property type="entry name" value="GBD_FH3"/>
    <property type="match status" value="1"/>
</dbReference>
<dbReference type="Pfam" id="PF02181">
    <property type="entry name" value="FH2"/>
    <property type="match status" value="1"/>
</dbReference>
<gene>
    <name evidence="5" type="ORF">GSOID_T00017752001</name>
</gene>
<dbReference type="SUPFAM" id="SSF48371">
    <property type="entry name" value="ARM repeat"/>
    <property type="match status" value="1"/>
</dbReference>
<feature type="region of interest" description="Disordered" evidence="2">
    <location>
        <begin position="818"/>
        <end position="892"/>
    </location>
</feature>
<dbReference type="PROSITE" id="PS51444">
    <property type="entry name" value="FH2"/>
    <property type="match status" value="1"/>
</dbReference>
<dbReference type="PANTHER" id="PTHR45920">
    <property type="entry name" value="FORMIN HOMOLOGY 2 DOMAIN CONTAINING, ISOFORM I"/>
    <property type="match status" value="1"/>
</dbReference>
<dbReference type="OrthoDB" id="9806920at2759"/>
<feature type="compositionally biased region" description="Low complexity" evidence="2">
    <location>
        <begin position="1342"/>
        <end position="1364"/>
    </location>
</feature>
<feature type="region of interest" description="Disordered" evidence="2">
    <location>
        <begin position="549"/>
        <end position="590"/>
    </location>
</feature>
<dbReference type="EMBL" id="FN653023">
    <property type="protein sequence ID" value="CBY18115.1"/>
    <property type="molecule type" value="Genomic_DNA"/>
</dbReference>
<evidence type="ECO:0000259" key="3">
    <source>
        <dbReference type="PROSITE" id="PS51232"/>
    </source>
</evidence>
<dbReference type="SUPFAM" id="SSF101447">
    <property type="entry name" value="Formin homology 2 domain (FH2 domain)"/>
    <property type="match status" value="1"/>
</dbReference>
<reference evidence="5" key="1">
    <citation type="journal article" date="2010" name="Science">
        <title>Plasticity of animal genome architecture unmasked by rapid evolution of a pelagic tunicate.</title>
        <authorList>
            <person name="Denoeud F."/>
            <person name="Henriet S."/>
            <person name="Mungpakdee S."/>
            <person name="Aury J.M."/>
            <person name="Da Silva C."/>
            <person name="Brinkmann H."/>
            <person name="Mikhaleva J."/>
            <person name="Olsen L.C."/>
            <person name="Jubin C."/>
            <person name="Canestro C."/>
            <person name="Bouquet J.M."/>
            <person name="Danks G."/>
            <person name="Poulain J."/>
            <person name="Campsteijn C."/>
            <person name="Adamski M."/>
            <person name="Cross I."/>
            <person name="Yadetie F."/>
            <person name="Muffato M."/>
            <person name="Louis A."/>
            <person name="Butcher S."/>
            <person name="Tsagkogeorga G."/>
            <person name="Konrad A."/>
            <person name="Singh S."/>
            <person name="Jensen M.F."/>
            <person name="Cong E.H."/>
            <person name="Eikeseth-Otteraa H."/>
            <person name="Noel B."/>
            <person name="Anthouard V."/>
            <person name="Porcel B.M."/>
            <person name="Kachouri-Lafond R."/>
            <person name="Nishino A."/>
            <person name="Ugolini M."/>
            <person name="Chourrout P."/>
            <person name="Nishida H."/>
            <person name="Aasland R."/>
            <person name="Huzurbazar S."/>
            <person name="Westhof E."/>
            <person name="Delsuc F."/>
            <person name="Lehrach H."/>
            <person name="Reinhardt R."/>
            <person name="Weissenbach J."/>
            <person name="Roy S.W."/>
            <person name="Artiguenave F."/>
            <person name="Postlethwait J.H."/>
            <person name="Manak J.R."/>
            <person name="Thompson E.M."/>
            <person name="Jaillon O."/>
            <person name="Du Pasquier L."/>
            <person name="Boudinot P."/>
            <person name="Liberles D.A."/>
            <person name="Volff J.N."/>
            <person name="Philippe H."/>
            <person name="Lenhard B."/>
            <person name="Roest Crollius H."/>
            <person name="Wincker P."/>
            <person name="Chourrout D."/>
        </authorList>
    </citation>
    <scope>NUCLEOTIDE SEQUENCE [LARGE SCALE GENOMIC DNA]</scope>
</reference>
<feature type="compositionally biased region" description="Acidic residues" evidence="2">
    <location>
        <begin position="818"/>
        <end position="830"/>
    </location>
</feature>
<feature type="compositionally biased region" description="Low complexity" evidence="2">
    <location>
        <begin position="549"/>
        <end position="584"/>
    </location>
</feature>
<dbReference type="InterPro" id="IPR014768">
    <property type="entry name" value="GBD/FH3_dom"/>
</dbReference>
<evidence type="ECO:0000256" key="2">
    <source>
        <dbReference type="SAM" id="MobiDB-lite"/>
    </source>
</evidence>
<feature type="compositionally biased region" description="Pro residues" evidence="2">
    <location>
        <begin position="831"/>
        <end position="878"/>
    </location>
</feature>
<feature type="region of interest" description="Disordered" evidence="2">
    <location>
        <begin position="615"/>
        <end position="794"/>
    </location>
</feature>
<dbReference type="GO" id="GO:0051015">
    <property type="term" value="F:actin filament binding"/>
    <property type="evidence" value="ECO:0007669"/>
    <property type="project" value="TreeGrafter"/>
</dbReference>
<dbReference type="InterPro" id="IPR015425">
    <property type="entry name" value="FH2_Formin"/>
</dbReference>
<feature type="compositionally biased region" description="Low complexity" evidence="2">
    <location>
        <begin position="635"/>
        <end position="652"/>
    </location>
</feature>
<feature type="compositionally biased region" description="Polar residues" evidence="2">
    <location>
        <begin position="1387"/>
        <end position="1396"/>
    </location>
</feature>
<accession>E4X3B1</accession>
<dbReference type="InterPro" id="IPR016024">
    <property type="entry name" value="ARM-type_fold"/>
</dbReference>
<dbReference type="PANTHER" id="PTHR45920:SF4">
    <property type="entry name" value="FORMIN HOMOLOGY 2 DOMAIN CONTAINING, ISOFORM I"/>
    <property type="match status" value="1"/>
</dbReference>
<feature type="compositionally biased region" description="Basic and acidic residues" evidence="2">
    <location>
        <begin position="728"/>
        <end position="741"/>
    </location>
</feature>
<feature type="compositionally biased region" description="Polar residues" evidence="2">
    <location>
        <begin position="717"/>
        <end position="727"/>
    </location>
</feature>